<name>A0A2Z4GC31_9BACT</name>
<gene>
    <name evidence="4" type="ORF">DJ013_12030</name>
</gene>
<feature type="domain" description="DUF11" evidence="2">
    <location>
        <begin position="150"/>
        <end position="241"/>
    </location>
</feature>
<keyword evidence="1" id="KW-1133">Transmembrane helix</keyword>
<dbReference type="NCBIfam" id="TIGR01451">
    <property type="entry name" value="B_ant_repeat"/>
    <property type="match status" value="1"/>
</dbReference>
<evidence type="ECO:0000259" key="3">
    <source>
        <dbReference type="Pfam" id="PF18962"/>
    </source>
</evidence>
<proteinExistence type="predicted"/>
<dbReference type="InterPro" id="IPR001434">
    <property type="entry name" value="OmcB-like_DUF11"/>
</dbReference>
<keyword evidence="1" id="KW-0812">Transmembrane</keyword>
<evidence type="ECO:0008006" key="6">
    <source>
        <dbReference type="Google" id="ProtNLM"/>
    </source>
</evidence>
<dbReference type="Pfam" id="PF18962">
    <property type="entry name" value="Por_Secre_tail"/>
    <property type="match status" value="1"/>
</dbReference>
<dbReference type="KEGG" id="als:DJ013_12030"/>
<keyword evidence="5" id="KW-1185">Reference proteome</keyword>
<protein>
    <recommendedName>
        <fullName evidence="6">Secretion system C-terminal sorting domain-containing protein</fullName>
    </recommendedName>
</protein>
<evidence type="ECO:0000259" key="2">
    <source>
        <dbReference type="Pfam" id="PF01345"/>
    </source>
</evidence>
<dbReference type="InterPro" id="IPR047589">
    <property type="entry name" value="DUF11_rpt"/>
</dbReference>
<feature type="transmembrane region" description="Helical" evidence="1">
    <location>
        <begin position="12"/>
        <end position="33"/>
    </location>
</feature>
<dbReference type="AlphaFoldDB" id="A0A2Z4GC31"/>
<dbReference type="NCBIfam" id="TIGR04183">
    <property type="entry name" value="Por_Secre_tail"/>
    <property type="match status" value="1"/>
</dbReference>
<reference evidence="4 5" key="1">
    <citation type="submission" date="2018-05" db="EMBL/GenBank/DDBJ databases">
        <title>Complete genome sequence of Arcticibacterium luteifluviistationis SM1504T, a cytophagaceae bacterium isolated from Arctic surface seawater.</title>
        <authorList>
            <person name="Li Y."/>
            <person name="Qin Q.-L."/>
        </authorList>
    </citation>
    <scope>NUCLEOTIDE SEQUENCE [LARGE SCALE GENOMIC DNA]</scope>
    <source>
        <strain evidence="4 5">SM1504</strain>
    </source>
</reference>
<dbReference type="Proteomes" id="UP000249873">
    <property type="component" value="Chromosome"/>
</dbReference>
<organism evidence="4 5">
    <name type="scientific">Arcticibacterium luteifluviistationis</name>
    <dbReference type="NCBI Taxonomy" id="1784714"/>
    <lineage>
        <taxon>Bacteria</taxon>
        <taxon>Pseudomonadati</taxon>
        <taxon>Bacteroidota</taxon>
        <taxon>Cytophagia</taxon>
        <taxon>Cytophagales</taxon>
        <taxon>Leadbetterellaceae</taxon>
        <taxon>Arcticibacterium</taxon>
    </lineage>
</organism>
<dbReference type="InterPro" id="IPR026444">
    <property type="entry name" value="Secre_tail"/>
</dbReference>
<keyword evidence="1" id="KW-0472">Membrane</keyword>
<dbReference type="Pfam" id="PF01345">
    <property type="entry name" value="DUF11"/>
    <property type="match status" value="1"/>
</dbReference>
<dbReference type="EMBL" id="CP029480">
    <property type="protein sequence ID" value="AWV98859.1"/>
    <property type="molecule type" value="Genomic_DNA"/>
</dbReference>
<accession>A0A2Z4GC31</accession>
<dbReference type="RefSeq" id="WP_111372052.1">
    <property type="nucleotide sequence ID" value="NZ_CP029480.1"/>
</dbReference>
<feature type="domain" description="Secretion system C-terminal sorting" evidence="3">
    <location>
        <begin position="586"/>
        <end position="662"/>
    </location>
</feature>
<evidence type="ECO:0000313" key="4">
    <source>
        <dbReference type="EMBL" id="AWV98859.1"/>
    </source>
</evidence>
<evidence type="ECO:0000313" key="5">
    <source>
        <dbReference type="Proteomes" id="UP000249873"/>
    </source>
</evidence>
<dbReference type="OrthoDB" id="905678at2"/>
<evidence type="ECO:0000256" key="1">
    <source>
        <dbReference type="SAM" id="Phobius"/>
    </source>
</evidence>
<sequence>MNLGNQNILSSVVTTIKLGFIGCLLILSIIPTFSQQDANTIKINSCKVPTYSVGGKDVSNSTVNDGKITISGVENATHYEILESTTPFDFSLASELVEGQTKVEIKGLKNPSLDLVYKIRLYNKTEQCFTDQSVHLSHLNFAEKLDYTQVEVIQGVDNPSPQIGDIITFTTIVQNNGGQSASNLELKQFFSESLELVYFFADIGEFTPIGNVWQIGSLSPGQQPKLVIRARVKEQGLSYLTSYVSKANGYIIFYGGQLPTQDNTHAIAATSCVSVPIEIKKDEVYRVSLDSYANLTWYYKDAAGNFSEINETTNSTIAEINVDSSLSIKQGGEYTYTKQIGECTFNSCCPILVQSCKGPTIIVDSVYCNTTVDSYSMVVHLMNDNWSVVEKVYYALSNLSFPVLTNFLRRLNILPLTSSSGYVTSLGGGYYRIDNVPAFMPNVTLVSTDMGGECRSFKIVNAPDCNGQLMQMPELANTVEYYSPARVMPSLKVENGDRKVKTYWYSDELGINQVSKGNSFRPDDVGKYFVAFYDKKTKNRSALVEAEIKSLVDEIPGEFVNVSVCDCESSSMIPTGTKEAITVAKIYPNPVKDDLNVEYVIPKTAKNADMFVFSIQGKQLGSYALDLSKETKQINVSAWPDGLYILTVAVDGEKKLTHRFVVRH</sequence>